<keyword evidence="1" id="KW-0812">Transmembrane</keyword>
<keyword evidence="1" id="KW-0472">Membrane</keyword>
<dbReference type="AlphaFoldDB" id="A0A1G7QU95"/>
<feature type="transmembrane region" description="Helical" evidence="1">
    <location>
        <begin position="65"/>
        <end position="85"/>
    </location>
</feature>
<evidence type="ECO:0000313" key="3">
    <source>
        <dbReference type="Proteomes" id="UP000199415"/>
    </source>
</evidence>
<dbReference type="Proteomes" id="UP000199415">
    <property type="component" value="Unassembled WGS sequence"/>
</dbReference>
<organism evidence="2 3">
    <name type="scientific">Limimonas halophila</name>
    <dbReference type="NCBI Taxonomy" id="1082479"/>
    <lineage>
        <taxon>Bacteria</taxon>
        <taxon>Pseudomonadati</taxon>
        <taxon>Pseudomonadota</taxon>
        <taxon>Alphaproteobacteria</taxon>
        <taxon>Rhodospirillales</taxon>
        <taxon>Rhodovibrionaceae</taxon>
        <taxon>Limimonas</taxon>
    </lineage>
</organism>
<sequence>MTMRWHAEAFRTPIKTIAYTTRSGKTGSNAPFAYKLLVVALGLAGLLVAAIGLVASVIAPAMWTNALTVLGFMAFVAASVLARFVHPKPKTGAGRAWKRC</sequence>
<evidence type="ECO:0000256" key="1">
    <source>
        <dbReference type="SAM" id="Phobius"/>
    </source>
</evidence>
<dbReference type="EMBL" id="FNCE01000004">
    <property type="protein sequence ID" value="SDG02092.1"/>
    <property type="molecule type" value="Genomic_DNA"/>
</dbReference>
<keyword evidence="3" id="KW-1185">Reference proteome</keyword>
<reference evidence="2 3" key="1">
    <citation type="submission" date="2016-10" db="EMBL/GenBank/DDBJ databases">
        <authorList>
            <person name="de Groot N.N."/>
        </authorList>
    </citation>
    <scope>NUCLEOTIDE SEQUENCE [LARGE SCALE GENOMIC DNA]</scope>
    <source>
        <strain evidence="2 3">DSM 25584</strain>
    </source>
</reference>
<feature type="transmembrane region" description="Helical" evidence="1">
    <location>
        <begin position="32"/>
        <end position="59"/>
    </location>
</feature>
<keyword evidence="1" id="KW-1133">Transmembrane helix</keyword>
<gene>
    <name evidence="2" type="ORF">SAMN05216241_104148</name>
</gene>
<proteinExistence type="predicted"/>
<protein>
    <submittedName>
        <fullName evidence="2">Uncharacterized protein</fullName>
    </submittedName>
</protein>
<name>A0A1G7QU95_9PROT</name>
<evidence type="ECO:0000313" key="2">
    <source>
        <dbReference type="EMBL" id="SDG02092.1"/>
    </source>
</evidence>
<accession>A0A1G7QU95</accession>
<dbReference type="STRING" id="1082479.SAMN05216241_104148"/>
<dbReference type="RefSeq" id="WP_143006190.1">
    <property type="nucleotide sequence ID" value="NZ_FNCE01000004.1"/>
</dbReference>